<dbReference type="GO" id="GO:0030655">
    <property type="term" value="P:beta-lactam antibiotic catabolic process"/>
    <property type="evidence" value="ECO:0007669"/>
    <property type="project" value="InterPro"/>
</dbReference>
<name>A0A845L3W0_9FIRM</name>
<dbReference type="Gene3D" id="3.40.710.10">
    <property type="entry name" value="DD-peptidase/beta-lactamase superfamily"/>
    <property type="match status" value="1"/>
</dbReference>
<accession>A0A845L3W0</accession>
<dbReference type="GO" id="GO:0046677">
    <property type="term" value="P:response to antibiotic"/>
    <property type="evidence" value="ECO:0007669"/>
    <property type="project" value="InterPro"/>
</dbReference>
<dbReference type="SUPFAM" id="SSF55383">
    <property type="entry name" value="Copper amine oxidase, domain N"/>
    <property type="match status" value="1"/>
</dbReference>
<organism evidence="3 4">
    <name type="scientific">Heliomicrobium undosum</name>
    <dbReference type="NCBI Taxonomy" id="121734"/>
    <lineage>
        <taxon>Bacteria</taxon>
        <taxon>Bacillati</taxon>
        <taxon>Bacillota</taxon>
        <taxon>Clostridia</taxon>
        <taxon>Eubacteriales</taxon>
        <taxon>Heliobacteriaceae</taxon>
        <taxon>Heliomicrobium</taxon>
    </lineage>
</organism>
<sequence length="415" mass="45216">MRLTSKWGLTVLFVAAVMLFGMAVAEPAAANYPEISLSINGNLVQTTPPVQTKNSETSVPFRGVAESLGMTVYWNPTTQAMTVMKGGAAVTVETGNRWASANGKTIQLAFAPYLSSERLYVPLTLFGQVFGAELGWDGVSHIATVRTTDGYFALGAGVKKVSLPNYGPLKQKIQGYLNTRPGQVNLYVQDLTSGAKMDIAGDEIHRTASTHKVPTVMYLYSLAAQGKVDLDAKLTYTSQYYRQGTGILQTKPYGGQYTLRELGRLSIVYSDNVAWVMLLDYLGRENVNNYMRSLGANVTGSDANGYFITTPCDMGKYLGALLVFKDAYPQLGGEIFSAMQNTIFNERIPAKLPNGTVVAHKIGSLNDSIHDMGIVFANNRPYIISLYSKNAWEAASNETLAQVSKMVYDHQVSLP</sequence>
<comment type="caution">
    <text evidence="3">The sequence shown here is derived from an EMBL/GenBank/DDBJ whole genome shotgun (WGS) entry which is preliminary data.</text>
</comment>
<dbReference type="SUPFAM" id="SSF56601">
    <property type="entry name" value="beta-lactamase/transpeptidase-like"/>
    <property type="match status" value="1"/>
</dbReference>
<dbReference type="RefSeq" id="WP_161259839.1">
    <property type="nucleotide sequence ID" value="NZ_WXEY01000032.1"/>
</dbReference>
<dbReference type="Proteomes" id="UP000463470">
    <property type="component" value="Unassembled WGS sequence"/>
</dbReference>
<reference evidence="3 4" key="1">
    <citation type="submission" date="2020-01" db="EMBL/GenBank/DDBJ databases">
        <title>Whole-genome sequence of Heliobacterium undosum DSM 13378.</title>
        <authorList>
            <person name="Kyndt J.A."/>
            <person name="Meyer T.E."/>
        </authorList>
    </citation>
    <scope>NUCLEOTIDE SEQUENCE [LARGE SCALE GENOMIC DNA]</scope>
    <source>
        <strain evidence="3 4">DSM 13378</strain>
    </source>
</reference>
<dbReference type="Gene3D" id="3.30.457.10">
    <property type="entry name" value="Copper amine oxidase-like, N-terminal domain"/>
    <property type="match status" value="1"/>
</dbReference>
<dbReference type="PANTHER" id="PTHR35333:SF3">
    <property type="entry name" value="BETA-LACTAMASE-TYPE TRANSPEPTIDASE FOLD CONTAINING PROTEIN"/>
    <property type="match status" value="1"/>
</dbReference>
<keyword evidence="4" id="KW-1185">Reference proteome</keyword>
<dbReference type="PANTHER" id="PTHR35333">
    <property type="entry name" value="BETA-LACTAMASE"/>
    <property type="match status" value="1"/>
</dbReference>
<feature type="domain" description="Beta-lactamase class A catalytic" evidence="2">
    <location>
        <begin position="186"/>
        <end position="386"/>
    </location>
</feature>
<protein>
    <submittedName>
        <fullName evidence="3">Serine hydrolase</fullName>
    </submittedName>
</protein>
<evidence type="ECO:0000313" key="4">
    <source>
        <dbReference type="Proteomes" id="UP000463470"/>
    </source>
</evidence>
<evidence type="ECO:0000313" key="3">
    <source>
        <dbReference type="EMBL" id="MZP31322.1"/>
    </source>
</evidence>
<dbReference type="InterPro" id="IPR012854">
    <property type="entry name" value="Cu_amine_oxidase-like_N"/>
</dbReference>
<proteinExistence type="predicted"/>
<dbReference type="EMBL" id="WXEY01000032">
    <property type="protein sequence ID" value="MZP31322.1"/>
    <property type="molecule type" value="Genomic_DNA"/>
</dbReference>
<dbReference type="OrthoDB" id="9775096at2"/>
<feature type="domain" description="Copper amine oxidase-like N-terminal" evidence="1">
    <location>
        <begin position="39"/>
        <end position="139"/>
    </location>
</feature>
<keyword evidence="3" id="KW-0378">Hydrolase</keyword>
<dbReference type="InterPro" id="IPR000871">
    <property type="entry name" value="Beta-lactam_class-A"/>
</dbReference>
<dbReference type="GO" id="GO:0008800">
    <property type="term" value="F:beta-lactamase activity"/>
    <property type="evidence" value="ECO:0007669"/>
    <property type="project" value="InterPro"/>
</dbReference>
<dbReference type="Pfam" id="PF13354">
    <property type="entry name" value="Beta-lactamase2"/>
    <property type="match status" value="1"/>
</dbReference>
<dbReference type="InterPro" id="IPR036582">
    <property type="entry name" value="Mao_N_sf"/>
</dbReference>
<dbReference type="InterPro" id="IPR045155">
    <property type="entry name" value="Beta-lactam_cat"/>
</dbReference>
<dbReference type="InterPro" id="IPR012338">
    <property type="entry name" value="Beta-lactam/transpept-like"/>
</dbReference>
<dbReference type="Pfam" id="PF07833">
    <property type="entry name" value="Cu_amine_oxidN1"/>
    <property type="match status" value="1"/>
</dbReference>
<gene>
    <name evidence="3" type="ORF">GTO91_16565</name>
</gene>
<dbReference type="AlphaFoldDB" id="A0A845L3W0"/>
<evidence type="ECO:0000259" key="2">
    <source>
        <dbReference type="Pfam" id="PF13354"/>
    </source>
</evidence>
<evidence type="ECO:0000259" key="1">
    <source>
        <dbReference type="Pfam" id="PF07833"/>
    </source>
</evidence>